<evidence type="ECO:0000313" key="9">
    <source>
        <dbReference type="Proteomes" id="UP000595140"/>
    </source>
</evidence>
<keyword evidence="3 6" id="KW-0677">Repeat</keyword>
<comment type="similarity">
    <text evidence="2">Belongs to the ClpA/ClpB family.</text>
</comment>
<protein>
    <recommendedName>
        <fullName evidence="7">Clp R domain-containing protein</fullName>
    </recommendedName>
</protein>
<evidence type="ECO:0000256" key="6">
    <source>
        <dbReference type="PROSITE-ProRule" id="PRU01251"/>
    </source>
</evidence>
<dbReference type="EMBL" id="OOIL02006707">
    <property type="protein sequence ID" value="VFR00715.1"/>
    <property type="molecule type" value="Genomic_DNA"/>
</dbReference>
<dbReference type="CDD" id="cd19499">
    <property type="entry name" value="RecA-like_ClpB_Hsp104-like"/>
    <property type="match status" value="1"/>
</dbReference>
<dbReference type="Pfam" id="PF07724">
    <property type="entry name" value="AAA_2"/>
    <property type="match status" value="1"/>
</dbReference>
<sequence length="1004" mass="111626">MPTPVSTARQYLTDEAARVLDEAVNVARRRTHAQTTSLHAVSALLAPPSSLLREACARARSCAYSQRLQFRALELTVGVSLDRLPTTKSLDDPPISNSLMAAIKRSQANQRRHPDTFHLYQHLQSQCPSSSPQISILRVELKQFVLSILDDPIVSRVLGEAGFGSLDIKLVILNPPTISRFPRDWLPPQFFCKSPDYELNRRPFNFPFSTFPQNENVDGNSRRIGEVLARKNSRNPLLIGSFANEALDNFTECLKKGEDGVLPREIRGLSIICIAEEISEFFRHGESKKPSIALKIKELSGAVEGCKGPGVVVSYGDLKVFVDREGTEEAKYLVSEMNRLVEIHGGKLWLVGAAGKDEIFMKFLENFPSVQKDWDLHLLPITTSSAGFNARSSLMGSFVPFAGFFPTPSEYENLQSNINQSVARCNLCNEKYEGEVSMLLKGSTSNSVADQHSGNVPPWLQMTACGPSSRMIGVEANNDIVFNIKVVGLQKKWNDICQRLHQSHPAQPNVLPSTRGESKSQDLILSDESRISDQSISPSKPMIRNVSTDLGLGTIYVTMEKEKPEPSFEDPKDLPRHISCPVSSDKTSLIPQVVGDGQALKDFKYLQESLAEIVYWQDEAIHAISQTLSKHRNGHDPMKGNIWLSFLGPDKVGKRKIARLLAERVFGSKDSLLFVDLSSIDDTNNSSNSMFDHCGFLRSHGMNLRGKTVVDYIADELSKKRYSVVLLENIEKSDFLVQSSLSRSLKTGRFPNLHGREIRINNTIFVIASSGSKAQSNCPTGTYPPMFPEESILAAKDSQMKFFVGPQSPCGMRIENTNVFITTSRNKTLNSSSANKRKLIGSNTDVFRSCKRAAKVCLDLNLPVEEEEREGEQDIDDSTTAWLDDFLKQTDENVIFKPFEFDALAREILKGINSKLVEIFGSKAILEVDVDILTQILAAAWVSGRREAAEDWVEKVIGNGLLEAQKKFHHFRDDNKAIKLVASEGIPVEVHACGIRLPARVCVT</sequence>
<feature type="domain" description="Clp R" evidence="7">
    <location>
        <begin position="8"/>
        <end position="181"/>
    </location>
</feature>
<dbReference type="InterPro" id="IPR058954">
    <property type="entry name" value="AAA_lid_SMAX1"/>
</dbReference>
<dbReference type="Pfam" id="PF23569">
    <property type="entry name" value="NBD_SMAX1"/>
    <property type="match status" value="1"/>
</dbReference>
<dbReference type="Proteomes" id="UP000595140">
    <property type="component" value="Unassembled WGS sequence"/>
</dbReference>
<evidence type="ECO:0000256" key="3">
    <source>
        <dbReference type="ARBA" id="ARBA00022737"/>
    </source>
</evidence>
<evidence type="ECO:0000259" key="7">
    <source>
        <dbReference type="PROSITE" id="PS51903"/>
    </source>
</evidence>
<keyword evidence="4" id="KW-0805">Transcription regulation</keyword>
<evidence type="ECO:0000256" key="4">
    <source>
        <dbReference type="ARBA" id="ARBA00023015"/>
    </source>
</evidence>
<dbReference type="InterPro" id="IPR003959">
    <property type="entry name" value="ATPase_AAA_core"/>
</dbReference>
<gene>
    <name evidence="8" type="ORF">CCAM_LOCUS42490</name>
</gene>
<reference evidence="8 9" key="1">
    <citation type="submission" date="2018-04" db="EMBL/GenBank/DDBJ databases">
        <authorList>
            <person name="Vogel A."/>
        </authorList>
    </citation>
    <scope>NUCLEOTIDE SEQUENCE [LARGE SCALE GENOMIC DNA]</scope>
</reference>
<dbReference type="InterPro" id="IPR004176">
    <property type="entry name" value="Clp_R_N"/>
</dbReference>
<keyword evidence="9" id="KW-1185">Reference proteome</keyword>
<dbReference type="Gene3D" id="3.40.50.300">
    <property type="entry name" value="P-loop containing nucleotide triphosphate hydrolases"/>
    <property type="match status" value="1"/>
</dbReference>
<dbReference type="GO" id="GO:0016887">
    <property type="term" value="F:ATP hydrolysis activity"/>
    <property type="evidence" value="ECO:0007669"/>
    <property type="project" value="InterPro"/>
</dbReference>
<evidence type="ECO:0000313" key="8">
    <source>
        <dbReference type="EMBL" id="VFR00715.1"/>
    </source>
</evidence>
<evidence type="ECO:0000256" key="1">
    <source>
        <dbReference type="ARBA" id="ARBA00004474"/>
    </source>
</evidence>
<dbReference type="Pfam" id="PF26587">
    <property type="entry name" value="AAA_lid_SMAX1"/>
    <property type="match status" value="1"/>
</dbReference>
<dbReference type="SUPFAM" id="SSF52540">
    <property type="entry name" value="P-loop containing nucleoside triphosphate hydrolases"/>
    <property type="match status" value="1"/>
</dbReference>
<keyword evidence="5" id="KW-0804">Transcription</keyword>
<evidence type="ECO:0000256" key="5">
    <source>
        <dbReference type="ARBA" id="ARBA00023163"/>
    </source>
</evidence>
<dbReference type="PANTHER" id="PTHR43572:SF38">
    <property type="entry name" value="PROTEIN SMAX1-LIKE 6"/>
    <property type="match status" value="1"/>
</dbReference>
<dbReference type="GO" id="GO:0005524">
    <property type="term" value="F:ATP binding"/>
    <property type="evidence" value="ECO:0007669"/>
    <property type="project" value="InterPro"/>
</dbReference>
<dbReference type="Pfam" id="PF02861">
    <property type="entry name" value="Clp_N"/>
    <property type="match status" value="1"/>
</dbReference>
<dbReference type="InterPro" id="IPR036628">
    <property type="entry name" value="Clp_N_dom_sf"/>
</dbReference>
<evidence type="ECO:0000256" key="2">
    <source>
        <dbReference type="ARBA" id="ARBA00008675"/>
    </source>
</evidence>
<name>A0A484NLM6_9ASTE</name>
<dbReference type="GO" id="GO:0009536">
    <property type="term" value="C:plastid"/>
    <property type="evidence" value="ECO:0007669"/>
    <property type="project" value="UniProtKB-SubCell"/>
</dbReference>
<organism evidence="8 9">
    <name type="scientific">Cuscuta campestris</name>
    <dbReference type="NCBI Taxonomy" id="132261"/>
    <lineage>
        <taxon>Eukaryota</taxon>
        <taxon>Viridiplantae</taxon>
        <taxon>Streptophyta</taxon>
        <taxon>Embryophyta</taxon>
        <taxon>Tracheophyta</taxon>
        <taxon>Spermatophyta</taxon>
        <taxon>Magnoliopsida</taxon>
        <taxon>eudicotyledons</taxon>
        <taxon>Gunneridae</taxon>
        <taxon>Pentapetalae</taxon>
        <taxon>asterids</taxon>
        <taxon>lamiids</taxon>
        <taxon>Solanales</taxon>
        <taxon>Convolvulaceae</taxon>
        <taxon>Cuscuteae</taxon>
        <taxon>Cuscuta</taxon>
        <taxon>Cuscuta subgen. Grammica</taxon>
        <taxon>Cuscuta sect. Cleistogrammica</taxon>
    </lineage>
</organism>
<dbReference type="InterPro" id="IPR058680">
    <property type="entry name" value="NBD_SMAX1-like"/>
</dbReference>
<dbReference type="PROSITE" id="PS51903">
    <property type="entry name" value="CLP_R"/>
    <property type="match status" value="1"/>
</dbReference>
<dbReference type="SUPFAM" id="SSF81923">
    <property type="entry name" value="Double Clp-N motif"/>
    <property type="match status" value="1"/>
</dbReference>
<dbReference type="OrthoDB" id="1723324at2759"/>
<dbReference type="AlphaFoldDB" id="A0A484NLM6"/>
<dbReference type="Gene3D" id="1.10.1780.10">
    <property type="entry name" value="Clp, N-terminal domain"/>
    <property type="match status" value="1"/>
</dbReference>
<proteinExistence type="inferred from homology"/>
<dbReference type="InterPro" id="IPR051650">
    <property type="entry name" value="SL_signaling_regulator"/>
</dbReference>
<comment type="subcellular location">
    <subcellularLocation>
        <location evidence="1">Plastid</location>
    </subcellularLocation>
</comment>
<dbReference type="InterPro" id="IPR027417">
    <property type="entry name" value="P-loop_NTPase"/>
</dbReference>
<accession>A0A484NLM6</accession>
<dbReference type="PANTHER" id="PTHR43572">
    <property type="entry name" value="CHAPERONE PROTEIN CLPD, CHLOROPLASTIC"/>
    <property type="match status" value="1"/>
</dbReference>